<evidence type="ECO:0000313" key="4">
    <source>
        <dbReference type="EMBL" id="KAJ8924738.1"/>
    </source>
</evidence>
<dbReference type="PROSITE" id="PS50225">
    <property type="entry name" value="SOCS"/>
    <property type="match status" value="1"/>
</dbReference>
<accession>A0AAV8WEG9</accession>
<dbReference type="InterPro" id="IPR039147">
    <property type="entry name" value="ASB17"/>
</dbReference>
<evidence type="ECO:0000256" key="1">
    <source>
        <dbReference type="ARBA" id="ARBA00022786"/>
    </source>
</evidence>
<dbReference type="InterPro" id="IPR036036">
    <property type="entry name" value="SOCS_box-like_dom_sf"/>
</dbReference>
<protein>
    <recommendedName>
        <fullName evidence="3">SOCS box domain-containing protein</fullName>
    </recommendedName>
</protein>
<dbReference type="EMBL" id="JANEYG010000002">
    <property type="protein sequence ID" value="KAJ8924738.1"/>
    <property type="molecule type" value="Genomic_DNA"/>
</dbReference>
<proteinExistence type="predicted"/>
<name>A0AAV8WEG9_9CUCU</name>
<dbReference type="GO" id="GO:0035556">
    <property type="term" value="P:intracellular signal transduction"/>
    <property type="evidence" value="ECO:0007669"/>
    <property type="project" value="InterPro"/>
</dbReference>
<organism evidence="4 5">
    <name type="scientific">Exocentrus adspersus</name>
    <dbReference type="NCBI Taxonomy" id="1586481"/>
    <lineage>
        <taxon>Eukaryota</taxon>
        <taxon>Metazoa</taxon>
        <taxon>Ecdysozoa</taxon>
        <taxon>Arthropoda</taxon>
        <taxon>Hexapoda</taxon>
        <taxon>Insecta</taxon>
        <taxon>Pterygota</taxon>
        <taxon>Neoptera</taxon>
        <taxon>Endopterygota</taxon>
        <taxon>Coleoptera</taxon>
        <taxon>Polyphaga</taxon>
        <taxon>Cucujiformia</taxon>
        <taxon>Chrysomeloidea</taxon>
        <taxon>Cerambycidae</taxon>
        <taxon>Lamiinae</taxon>
        <taxon>Acanthocinini</taxon>
        <taxon>Exocentrus</taxon>
    </lineage>
</organism>
<dbReference type="SMART" id="SM00969">
    <property type="entry name" value="SOCS_box"/>
    <property type="match status" value="1"/>
</dbReference>
<dbReference type="Pfam" id="PF07525">
    <property type="entry name" value="SOCS_box"/>
    <property type="match status" value="1"/>
</dbReference>
<dbReference type="SUPFAM" id="SSF158235">
    <property type="entry name" value="SOCS box-like"/>
    <property type="match status" value="1"/>
</dbReference>
<evidence type="ECO:0000313" key="5">
    <source>
        <dbReference type="Proteomes" id="UP001159042"/>
    </source>
</evidence>
<feature type="domain" description="SOCS box" evidence="3">
    <location>
        <begin position="291"/>
        <end position="334"/>
    </location>
</feature>
<reference evidence="4 5" key="1">
    <citation type="journal article" date="2023" name="Insect Mol. Biol.">
        <title>Genome sequencing provides insights into the evolution of gene families encoding plant cell wall-degrading enzymes in longhorned beetles.</title>
        <authorList>
            <person name="Shin N.R."/>
            <person name="Okamura Y."/>
            <person name="Kirsch R."/>
            <person name="Pauchet Y."/>
        </authorList>
    </citation>
    <scope>NUCLEOTIDE SEQUENCE [LARGE SCALE GENOMIC DNA]</scope>
    <source>
        <strain evidence="4">EAD_L_NR</strain>
    </source>
</reference>
<keyword evidence="1" id="KW-0833">Ubl conjugation pathway</keyword>
<keyword evidence="2" id="KW-0040">ANK repeat</keyword>
<evidence type="ECO:0000256" key="2">
    <source>
        <dbReference type="ARBA" id="ARBA00023043"/>
    </source>
</evidence>
<dbReference type="Gene3D" id="1.10.750.20">
    <property type="entry name" value="SOCS box"/>
    <property type="match status" value="1"/>
</dbReference>
<gene>
    <name evidence="4" type="ORF">NQ315_000891</name>
</gene>
<dbReference type="InterPro" id="IPR001496">
    <property type="entry name" value="SOCS_box"/>
</dbReference>
<sequence>MEYFLRCYFEHFNALPRNSLHDRRKRRSMVDYISTLIEACSAVETDREETCRLAVLTIIRYHEEMRDSNNTVCMMGKYHNILYVAVRICYDWQLKDSGTVSLLLETIYQCEKTFERILIGAIFGNKAPHYIAGWKCDFDTQEENIRAVVYFIDKANTAGLELPFGSNEDEKLFRFIDLPIESCGKASAVKICIQLGLPNKLSIFLRFGAKILYDSTVFDYLLNRLLEFNHVYPYNLVSCLQLLLRVVPVIKVDGVSDEDDDKVLLKDVVQGKYNDLVEDGVLPLSRCGFTPPELKHLCRCCVRERLWENYQLPNGIRSLPVPESLWRYLDILED</sequence>
<keyword evidence="5" id="KW-1185">Reference proteome</keyword>
<dbReference type="PANTHER" id="PTHR20966">
    <property type="entry name" value="ANKYRIN REPEAT AND SOCS BOX PROTEIN 17"/>
    <property type="match status" value="1"/>
</dbReference>
<evidence type="ECO:0000259" key="3">
    <source>
        <dbReference type="PROSITE" id="PS50225"/>
    </source>
</evidence>
<comment type="caution">
    <text evidence="4">The sequence shown here is derived from an EMBL/GenBank/DDBJ whole genome shotgun (WGS) entry which is preliminary data.</text>
</comment>
<dbReference type="PANTHER" id="PTHR20966:SF2">
    <property type="entry name" value="ANKYRIN REPEAT AND SOCS BOX PROTEIN 17"/>
    <property type="match status" value="1"/>
</dbReference>
<dbReference type="CDD" id="cd03716">
    <property type="entry name" value="SOCS_ASB_like"/>
    <property type="match status" value="1"/>
</dbReference>
<dbReference type="Proteomes" id="UP001159042">
    <property type="component" value="Unassembled WGS sequence"/>
</dbReference>
<dbReference type="AlphaFoldDB" id="A0AAV8WEG9"/>